<keyword evidence="2" id="KW-0812">Transmembrane</keyword>
<evidence type="ECO:0000313" key="4">
    <source>
        <dbReference type="Proteomes" id="UP000604730"/>
    </source>
</evidence>
<sequence length="393" mass="46039">MGLFHKKVKEIEQVEEKVDYEEEARSICEKIDKANLQIKIIKKEYDEVNRYLQDAQIIDGLPEEPKKELLTYAKYILDLRKDISKLESKRTELTEFEFGVMERYEDIIPDEIKRLKKEEEYEQTIKSDLRKLSGEKAVLRHEEEVELSRKAFLGKLGLVAGTIIGLLLLMYLILYMIFDTFADIAFILTIIGGVVIAFYIFIETDKNSKALKLNAAKENKLINLTNTVKIKYVNQKSSLDYSHDKYAVNNVFELEYRYNQYMSYKEDEMKRRKANSTYEFYNNKYKDLLFQYKVHDAEVWSYQAGAVVDPKEMVEIRHKLNERRQKLREQLSENTETISKLGERLTEIGKKSEELGIMVNGMMEFYGFGAVPSGTRKKTRTISINTNVSTSIK</sequence>
<evidence type="ECO:0000256" key="1">
    <source>
        <dbReference type="SAM" id="Coils"/>
    </source>
</evidence>
<organism evidence="3 4">
    <name type="scientific">Catonella massiliensis</name>
    <dbReference type="NCBI Taxonomy" id="2799636"/>
    <lineage>
        <taxon>Bacteria</taxon>
        <taxon>Bacillati</taxon>
        <taxon>Bacillota</taxon>
        <taxon>Clostridia</taxon>
        <taxon>Lachnospirales</taxon>
        <taxon>Lachnospiraceae</taxon>
        <taxon>Catonella</taxon>
    </lineage>
</organism>
<accession>A0ABS1IZU1</accession>
<feature type="transmembrane region" description="Helical" evidence="2">
    <location>
        <begin position="156"/>
        <end position="178"/>
    </location>
</feature>
<dbReference type="EMBL" id="JAEPRJ010000001">
    <property type="protein sequence ID" value="MBK5897406.1"/>
    <property type="molecule type" value="Genomic_DNA"/>
</dbReference>
<protein>
    <submittedName>
        <fullName evidence="3">Uncharacterized protein</fullName>
    </submittedName>
</protein>
<name>A0ABS1IZU1_9FIRM</name>
<evidence type="ECO:0000313" key="3">
    <source>
        <dbReference type="EMBL" id="MBK5897406.1"/>
    </source>
</evidence>
<evidence type="ECO:0000256" key="2">
    <source>
        <dbReference type="SAM" id="Phobius"/>
    </source>
</evidence>
<dbReference type="Proteomes" id="UP000604730">
    <property type="component" value="Unassembled WGS sequence"/>
</dbReference>
<dbReference type="RefSeq" id="WP_208428891.1">
    <property type="nucleotide sequence ID" value="NZ_JAEPRJ010000001.1"/>
</dbReference>
<feature type="coiled-coil region" evidence="1">
    <location>
        <begin position="317"/>
        <end position="344"/>
    </location>
</feature>
<keyword evidence="4" id="KW-1185">Reference proteome</keyword>
<proteinExistence type="predicted"/>
<gene>
    <name evidence="3" type="ORF">JJN12_06320</name>
</gene>
<comment type="caution">
    <text evidence="3">The sequence shown here is derived from an EMBL/GenBank/DDBJ whole genome shotgun (WGS) entry which is preliminary data.</text>
</comment>
<reference evidence="3 4" key="1">
    <citation type="submission" date="2021-01" db="EMBL/GenBank/DDBJ databases">
        <title>Isolation and description of Catonella massiliensis sp. nov., a novel Catonella species, isolated from a stable periodontitis subject.</title>
        <authorList>
            <person name="Antezack A."/>
            <person name="Boxberger M."/>
            <person name="La Scola B."/>
            <person name="Monnet-Corti V."/>
        </authorList>
    </citation>
    <scope>NUCLEOTIDE SEQUENCE [LARGE SCALE GENOMIC DNA]</scope>
    <source>
        <strain evidence="3 4">Marseille-Q4567</strain>
    </source>
</reference>
<keyword evidence="1" id="KW-0175">Coiled coil</keyword>
<keyword evidence="2" id="KW-1133">Transmembrane helix</keyword>
<keyword evidence="2" id="KW-0472">Membrane</keyword>
<feature type="transmembrane region" description="Helical" evidence="2">
    <location>
        <begin position="184"/>
        <end position="202"/>
    </location>
</feature>